<dbReference type="STRING" id="39946.B8BL49"/>
<dbReference type="EMBL" id="CM000136">
    <property type="protein sequence ID" value="EEC68385.1"/>
    <property type="molecule type" value="Genomic_DNA"/>
</dbReference>
<evidence type="ECO:0000256" key="1">
    <source>
        <dbReference type="PROSITE-ProRule" id="PRU00047"/>
    </source>
</evidence>
<protein>
    <recommendedName>
        <fullName evidence="3">CCHC-type domain-containing protein</fullName>
    </recommendedName>
</protein>
<dbReference type="Gene3D" id="4.10.60.10">
    <property type="entry name" value="Zinc finger, CCHC-type"/>
    <property type="match status" value="1"/>
</dbReference>
<accession>B8BL49</accession>
<dbReference type="Gramene" id="BGIOSGA033779-TA">
    <property type="protein sequence ID" value="BGIOSGA033779-PA"/>
    <property type="gene ID" value="BGIOSGA033779"/>
</dbReference>
<organism evidence="4 5">
    <name type="scientific">Oryza sativa subsp. indica</name>
    <name type="common">Rice</name>
    <dbReference type="NCBI Taxonomy" id="39946"/>
    <lineage>
        <taxon>Eukaryota</taxon>
        <taxon>Viridiplantae</taxon>
        <taxon>Streptophyta</taxon>
        <taxon>Embryophyta</taxon>
        <taxon>Tracheophyta</taxon>
        <taxon>Spermatophyta</taxon>
        <taxon>Magnoliopsida</taxon>
        <taxon>Liliopsida</taxon>
        <taxon>Poales</taxon>
        <taxon>Poaceae</taxon>
        <taxon>BOP clade</taxon>
        <taxon>Oryzoideae</taxon>
        <taxon>Oryzeae</taxon>
        <taxon>Oryzinae</taxon>
        <taxon>Oryza</taxon>
        <taxon>Oryza sativa</taxon>
    </lineage>
</organism>
<evidence type="ECO:0000313" key="5">
    <source>
        <dbReference type="Proteomes" id="UP000007015"/>
    </source>
</evidence>
<keyword evidence="1" id="KW-0863">Zinc-finger</keyword>
<keyword evidence="1" id="KW-0479">Metal-binding</keyword>
<dbReference type="HOGENOM" id="CLU_400317_0_0_1"/>
<dbReference type="PANTHER" id="PTHR33170">
    <property type="entry name" value="DUF4283 DOMAIN-CONTAINING PROTEIN-RELATED"/>
    <property type="match status" value="1"/>
</dbReference>
<evidence type="ECO:0000313" key="4">
    <source>
        <dbReference type="EMBL" id="EEC68385.1"/>
    </source>
</evidence>
<feature type="region of interest" description="Disordered" evidence="2">
    <location>
        <begin position="164"/>
        <end position="233"/>
    </location>
</feature>
<dbReference type="GO" id="GO:0008270">
    <property type="term" value="F:zinc ion binding"/>
    <property type="evidence" value="ECO:0007669"/>
    <property type="project" value="UniProtKB-KW"/>
</dbReference>
<dbReference type="PROSITE" id="PS50158">
    <property type="entry name" value="ZF_CCHC"/>
    <property type="match status" value="1"/>
</dbReference>
<keyword evidence="1" id="KW-0862">Zinc</keyword>
<proteinExistence type="predicted"/>
<sequence length="688" mass="76144">MGAERAESSRSFSSHPKAPPWMLGVHHESVEATTSSSEPPWSKGDGPRDVRRVEAADVSQVAIAEVSKARFGSGSRVVGGTPIRPVARGTQLVRLDRHLQHLWGKNPQELGFRGGWRRGVPILKEERVEEWPKLGGGGGGGVGAKWKGTIHGDSRRFAKVVQNRRQGMAHQGGGWRGRPQFRPVAFRGEGRRPPVPPLQGRRDQDSDNIKLKGVEQGEGGGDPNPSPKVGGSQQYRPIQKLQATSSDKIPVQAKVQEEQLQVNQEIPQVIPRADPMQTQAIPREGMIQKFFCNKCKGIGHVARDCTASVFCINCAKSTHRTEDCMYDKQPRPTAKLVGYGAPGLGCILIQNIKPISLMEHANPMAVISIISGGELSVAQLEQGFTQQFKWNWTWKAKAMANGTFQMRFPNKMRFEELSNFDYFSVKGTQVQVAVREWTQETEAVGKLHTVWVSVTGIPDEMKTYQALYEVGSNLGPVMEVDMRTFRASNTIRFKAGMMDIDILPLKLVLTTPKGFLYQAVFKLEEVVEQGWFRDEVFEEIQGKGVNKEITSARIAQREGKQPIIEESGINVEKVRKEEYGEGGSQPAAHLSPDLLSAENSGRDVQIIQDRELALRIHEAEVMKLSQDSLQGHKGMESVNVQDASGNISQGQQNQENTSQKTVKICEAMEILQAPVKSKVTLSEINDVP</sequence>
<evidence type="ECO:0000259" key="3">
    <source>
        <dbReference type="PROSITE" id="PS50158"/>
    </source>
</evidence>
<keyword evidence="5" id="KW-1185">Reference proteome</keyword>
<evidence type="ECO:0000256" key="2">
    <source>
        <dbReference type="SAM" id="MobiDB-lite"/>
    </source>
</evidence>
<feature type="region of interest" description="Disordered" evidence="2">
    <location>
        <begin position="1"/>
        <end position="51"/>
    </location>
</feature>
<dbReference type="GO" id="GO:0003676">
    <property type="term" value="F:nucleic acid binding"/>
    <property type="evidence" value="ECO:0007669"/>
    <property type="project" value="InterPro"/>
</dbReference>
<dbReference type="PANTHER" id="PTHR33170:SF34">
    <property type="entry name" value="OS05G0102200 PROTEIN"/>
    <property type="match status" value="1"/>
</dbReference>
<dbReference type="InterPro" id="IPR001878">
    <property type="entry name" value="Znf_CCHC"/>
</dbReference>
<gene>
    <name evidence="4" type="ORF">OsI_36533</name>
</gene>
<feature type="compositionally biased region" description="Basic and acidic residues" evidence="2">
    <location>
        <begin position="200"/>
        <end position="215"/>
    </location>
</feature>
<dbReference type="SMART" id="SM00343">
    <property type="entry name" value="ZnF_C2HC"/>
    <property type="match status" value="2"/>
</dbReference>
<dbReference type="InterPro" id="IPR036875">
    <property type="entry name" value="Znf_CCHC_sf"/>
</dbReference>
<dbReference type="AlphaFoldDB" id="B8BL49"/>
<feature type="domain" description="CCHC-type" evidence="3">
    <location>
        <begin position="292"/>
        <end position="305"/>
    </location>
</feature>
<reference evidence="4 5" key="1">
    <citation type="journal article" date="2005" name="PLoS Biol.">
        <title>The genomes of Oryza sativa: a history of duplications.</title>
        <authorList>
            <person name="Yu J."/>
            <person name="Wang J."/>
            <person name="Lin W."/>
            <person name="Li S."/>
            <person name="Li H."/>
            <person name="Zhou J."/>
            <person name="Ni P."/>
            <person name="Dong W."/>
            <person name="Hu S."/>
            <person name="Zeng C."/>
            <person name="Zhang J."/>
            <person name="Zhang Y."/>
            <person name="Li R."/>
            <person name="Xu Z."/>
            <person name="Li S."/>
            <person name="Li X."/>
            <person name="Zheng H."/>
            <person name="Cong L."/>
            <person name="Lin L."/>
            <person name="Yin J."/>
            <person name="Geng J."/>
            <person name="Li G."/>
            <person name="Shi J."/>
            <person name="Liu J."/>
            <person name="Lv H."/>
            <person name="Li J."/>
            <person name="Wang J."/>
            <person name="Deng Y."/>
            <person name="Ran L."/>
            <person name="Shi X."/>
            <person name="Wang X."/>
            <person name="Wu Q."/>
            <person name="Li C."/>
            <person name="Ren X."/>
            <person name="Wang J."/>
            <person name="Wang X."/>
            <person name="Li D."/>
            <person name="Liu D."/>
            <person name="Zhang X."/>
            <person name="Ji Z."/>
            <person name="Zhao W."/>
            <person name="Sun Y."/>
            <person name="Zhang Z."/>
            <person name="Bao J."/>
            <person name="Han Y."/>
            <person name="Dong L."/>
            <person name="Ji J."/>
            <person name="Chen P."/>
            <person name="Wu S."/>
            <person name="Liu J."/>
            <person name="Xiao Y."/>
            <person name="Bu D."/>
            <person name="Tan J."/>
            <person name="Yang L."/>
            <person name="Ye C."/>
            <person name="Zhang J."/>
            <person name="Xu J."/>
            <person name="Zhou Y."/>
            <person name="Yu Y."/>
            <person name="Zhang B."/>
            <person name="Zhuang S."/>
            <person name="Wei H."/>
            <person name="Liu B."/>
            <person name="Lei M."/>
            <person name="Yu H."/>
            <person name="Li Y."/>
            <person name="Xu H."/>
            <person name="Wei S."/>
            <person name="He X."/>
            <person name="Fang L."/>
            <person name="Zhang Z."/>
            <person name="Zhang Y."/>
            <person name="Huang X."/>
            <person name="Su Z."/>
            <person name="Tong W."/>
            <person name="Li J."/>
            <person name="Tong Z."/>
            <person name="Li S."/>
            <person name="Ye J."/>
            <person name="Wang L."/>
            <person name="Fang L."/>
            <person name="Lei T."/>
            <person name="Chen C."/>
            <person name="Chen H."/>
            <person name="Xu Z."/>
            <person name="Li H."/>
            <person name="Huang H."/>
            <person name="Zhang F."/>
            <person name="Xu H."/>
            <person name="Li N."/>
            <person name="Zhao C."/>
            <person name="Li S."/>
            <person name="Dong L."/>
            <person name="Huang Y."/>
            <person name="Li L."/>
            <person name="Xi Y."/>
            <person name="Qi Q."/>
            <person name="Li W."/>
            <person name="Zhang B."/>
            <person name="Hu W."/>
            <person name="Zhang Y."/>
            <person name="Tian X."/>
            <person name="Jiao Y."/>
            <person name="Liang X."/>
            <person name="Jin J."/>
            <person name="Gao L."/>
            <person name="Zheng W."/>
            <person name="Hao B."/>
            <person name="Liu S."/>
            <person name="Wang W."/>
            <person name="Yuan L."/>
            <person name="Cao M."/>
            <person name="McDermott J."/>
            <person name="Samudrala R."/>
            <person name="Wang J."/>
            <person name="Wong G.K."/>
            <person name="Yang H."/>
        </authorList>
    </citation>
    <scope>NUCLEOTIDE SEQUENCE [LARGE SCALE GENOMIC DNA]</scope>
    <source>
        <strain evidence="5">cv. 93-11</strain>
    </source>
</reference>
<dbReference type="SUPFAM" id="SSF57756">
    <property type="entry name" value="Retrovirus zinc finger-like domains"/>
    <property type="match status" value="1"/>
</dbReference>
<dbReference type="Proteomes" id="UP000007015">
    <property type="component" value="Chromosome 11"/>
</dbReference>
<name>B8BL49_ORYSI</name>